<evidence type="ECO:0000313" key="3">
    <source>
        <dbReference type="EnsemblMetazoa" id="CapteP225906"/>
    </source>
</evidence>
<organism evidence="2">
    <name type="scientific">Capitella teleta</name>
    <name type="common">Polychaete worm</name>
    <dbReference type="NCBI Taxonomy" id="283909"/>
    <lineage>
        <taxon>Eukaryota</taxon>
        <taxon>Metazoa</taxon>
        <taxon>Spiralia</taxon>
        <taxon>Lophotrochozoa</taxon>
        <taxon>Annelida</taxon>
        <taxon>Polychaeta</taxon>
        <taxon>Sedentaria</taxon>
        <taxon>Scolecida</taxon>
        <taxon>Capitellidae</taxon>
        <taxon>Capitella</taxon>
    </lineage>
</organism>
<evidence type="ECO:0000256" key="1">
    <source>
        <dbReference type="SAM" id="SignalP"/>
    </source>
</evidence>
<reference evidence="2 4" key="2">
    <citation type="journal article" date="2013" name="Nature">
        <title>Insights into bilaterian evolution from three spiralian genomes.</title>
        <authorList>
            <person name="Simakov O."/>
            <person name="Marletaz F."/>
            <person name="Cho S.J."/>
            <person name="Edsinger-Gonzales E."/>
            <person name="Havlak P."/>
            <person name="Hellsten U."/>
            <person name="Kuo D.H."/>
            <person name="Larsson T."/>
            <person name="Lv J."/>
            <person name="Arendt D."/>
            <person name="Savage R."/>
            <person name="Osoegawa K."/>
            <person name="de Jong P."/>
            <person name="Grimwood J."/>
            <person name="Chapman J.A."/>
            <person name="Shapiro H."/>
            <person name="Aerts A."/>
            <person name="Otillar R.P."/>
            <person name="Terry A.Y."/>
            <person name="Boore J.L."/>
            <person name="Grigoriev I.V."/>
            <person name="Lindberg D.R."/>
            <person name="Seaver E.C."/>
            <person name="Weisblat D.A."/>
            <person name="Putnam N.H."/>
            <person name="Rokhsar D.S."/>
        </authorList>
    </citation>
    <scope>NUCLEOTIDE SEQUENCE</scope>
    <source>
        <strain evidence="2 4">I ESC-2004</strain>
    </source>
</reference>
<feature type="chain" id="PRO_5008787137" evidence="1">
    <location>
        <begin position="23"/>
        <end position="194"/>
    </location>
</feature>
<feature type="signal peptide" evidence="1">
    <location>
        <begin position="1"/>
        <end position="22"/>
    </location>
</feature>
<proteinExistence type="predicted"/>
<dbReference type="EMBL" id="AMQN01012258">
    <property type="status" value="NOT_ANNOTATED_CDS"/>
    <property type="molecule type" value="Genomic_DNA"/>
</dbReference>
<gene>
    <name evidence="2" type="ORF">CAPTEDRAFT_225906</name>
</gene>
<name>R7TLU0_CAPTE</name>
<reference evidence="4" key="1">
    <citation type="submission" date="2012-12" db="EMBL/GenBank/DDBJ databases">
        <authorList>
            <person name="Hellsten U."/>
            <person name="Grimwood J."/>
            <person name="Chapman J.A."/>
            <person name="Shapiro H."/>
            <person name="Aerts A."/>
            <person name="Otillar R.P."/>
            <person name="Terry A.Y."/>
            <person name="Boore J.L."/>
            <person name="Simakov O."/>
            <person name="Marletaz F."/>
            <person name="Cho S.-J."/>
            <person name="Edsinger-Gonzales E."/>
            <person name="Havlak P."/>
            <person name="Kuo D.-H."/>
            <person name="Larsson T."/>
            <person name="Lv J."/>
            <person name="Arendt D."/>
            <person name="Savage R."/>
            <person name="Osoegawa K."/>
            <person name="de Jong P."/>
            <person name="Lindberg D.R."/>
            <person name="Seaver E.C."/>
            <person name="Weisblat D.A."/>
            <person name="Putnam N.H."/>
            <person name="Grigoriev I.V."/>
            <person name="Rokhsar D.S."/>
        </authorList>
    </citation>
    <scope>NUCLEOTIDE SEQUENCE</scope>
    <source>
        <strain evidence="4">I ESC-2004</strain>
    </source>
</reference>
<accession>R7TLU0</accession>
<evidence type="ECO:0000313" key="4">
    <source>
        <dbReference type="Proteomes" id="UP000014760"/>
    </source>
</evidence>
<protein>
    <submittedName>
        <fullName evidence="2 3">Uncharacterized protein</fullName>
    </submittedName>
</protein>
<keyword evidence="4" id="KW-1185">Reference proteome</keyword>
<dbReference type="EnsemblMetazoa" id="CapteT225906">
    <property type="protein sequence ID" value="CapteP225906"/>
    <property type="gene ID" value="CapteG225906"/>
</dbReference>
<dbReference type="HOGENOM" id="CLU_1225821_0_0_1"/>
<dbReference type="AlphaFoldDB" id="R7TLU0"/>
<sequence>MSPMSSALIVLAMCSIFGELNADTMQCYECSFIEIESDNAVLGFLFDIISAISDEHCKLAKESDIYEVNLRNCPLPEADEVTKCVNIKGEVNTQIEIIRTSFDLRYKTVNRDCVNVPKGDSESSDGCHDRLSNKGVKDMATSFLTGYAIADEVDWSGSVCYGGKFYSETGSGSRLGGASVVVLASLGFIAPRLF</sequence>
<dbReference type="Proteomes" id="UP000014760">
    <property type="component" value="Unassembled WGS sequence"/>
</dbReference>
<reference evidence="3" key="3">
    <citation type="submission" date="2015-06" db="UniProtKB">
        <authorList>
            <consortium name="EnsemblMetazoa"/>
        </authorList>
    </citation>
    <scope>IDENTIFICATION</scope>
</reference>
<keyword evidence="1" id="KW-0732">Signal</keyword>
<evidence type="ECO:0000313" key="2">
    <source>
        <dbReference type="EMBL" id="ELT94482.1"/>
    </source>
</evidence>
<dbReference type="EMBL" id="KB309404">
    <property type="protein sequence ID" value="ELT94482.1"/>
    <property type="molecule type" value="Genomic_DNA"/>
</dbReference>